<comment type="caution">
    <text evidence="1">The sequence shown here is derived from an EMBL/GenBank/DDBJ whole genome shotgun (WGS) entry which is preliminary data.</text>
</comment>
<evidence type="ECO:0000313" key="1">
    <source>
        <dbReference type="EMBL" id="KAF7761671.1"/>
    </source>
</evidence>
<dbReference type="AlphaFoldDB" id="A0A8H7C3G4"/>
<sequence length="471" mass="53781">MTENGACCIACGCQCKPRSPVISPDEDSLELISRDIEKLENIIHRVKSQRLRRLNATSSSVGNIPTEILLHIFQLVCSATKTGQGTDSCPQIILGAVSSHWRDIVRSAPELWEMFTVKVSRRNLQNTLPLLQTYLDNNGASFDAVQLDFAPGMQNLHGENSTLSLREILLPEENRSIRAIALYSPPIGWLPAVQRCRSIKNLFMSLSNWNLMGSETPPEFIGHLHWSRSSLTVLHLKRVPINICFDALLGCPNLIKFGCIEPSRATRDCTRPSQYHTRNKVFPHLQSLSWHSANQHPWNDNLLEHYHFPAVRHLAWALLPGKYNWSYFYRFLSSLGPNIQSLELSTSPVIMNIARWFDLRVLDFPYMEELTFSDFPLSLLPTILQKTVNVRSLMCFKWIHRRNDIGSIRPIIDQFHQFLQSQQEGGASLFRLEIARLNLPWTAEDRAKISRLMDVGDFKVEVVNDGVIMDL</sequence>
<reference evidence="1 2" key="1">
    <citation type="journal article" name="Sci. Rep.">
        <title>Telomere-to-telomere assembled and centromere annotated genomes of the two main subspecies of the button mushroom Agaricus bisporus reveal especially polymorphic chromosome ends.</title>
        <authorList>
            <person name="Sonnenberg A.S.M."/>
            <person name="Sedaghat-Telgerd N."/>
            <person name="Lavrijssen B."/>
            <person name="Ohm R.A."/>
            <person name="Hendrickx P.M."/>
            <person name="Scholtmeijer K."/>
            <person name="Baars J.J.P."/>
            <person name="van Peer A."/>
        </authorList>
    </citation>
    <scope>NUCLEOTIDE SEQUENCE [LARGE SCALE GENOMIC DNA]</scope>
    <source>
        <strain evidence="1 2">H119_p4</strain>
    </source>
</reference>
<dbReference type="Proteomes" id="UP000629468">
    <property type="component" value="Unassembled WGS sequence"/>
</dbReference>
<accession>A0A8H7C3G4</accession>
<dbReference type="EMBL" id="JABXXO010000013">
    <property type="protein sequence ID" value="KAF7761671.1"/>
    <property type="molecule type" value="Genomic_DNA"/>
</dbReference>
<evidence type="ECO:0000313" key="2">
    <source>
        <dbReference type="Proteomes" id="UP000629468"/>
    </source>
</evidence>
<proteinExistence type="predicted"/>
<gene>
    <name evidence="1" type="ORF">Agabi119p4_9663</name>
</gene>
<evidence type="ECO:0008006" key="3">
    <source>
        <dbReference type="Google" id="ProtNLM"/>
    </source>
</evidence>
<name>A0A8H7C3G4_AGABI</name>
<protein>
    <recommendedName>
        <fullName evidence="3">F-box domain-containing protein</fullName>
    </recommendedName>
</protein>
<organism evidence="1 2">
    <name type="scientific">Agaricus bisporus var. burnettii</name>
    <dbReference type="NCBI Taxonomy" id="192524"/>
    <lineage>
        <taxon>Eukaryota</taxon>
        <taxon>Fungi</taxon>
        <taxon>Dikarya</taxon>
        <taxon>Basidiomycota</taxon>
        <taxon>Agaricomycotina</taxon>
        <taxon>Agaricomycetes</taxon>
        <taxon>Agaricomycetidae</taxon>
        <taxon>Agaricales</taxon>
        <taxon>Agaricineae</taxon>
        <taxon>Agaricaceae</taxon>
        <taxon>Agaricus</taxon>
    </lineage>
</organism>